<dbReference type="Pfam" id="PF04542">
    <property type="entry name" value="Sigma70_r2"/>
    <property type="match status" value="1"/>
</dbReference>
<evidence type="ECO:0000256" key="2">
    <source>
        <dbReference type="ARBA" id="ARBA00023015"/>
    </source>
</evidence>
<comment type="caution">
    <text evidence="7">The sequence shown here is derived from an EMBL/GenBank/DDBJ whole genome shotgun (WGS) entry which is preliminary data.</text>
</comment>
<dbReference type="InterPro" id="IPR007627">
    <property type="entry name" value="RNA_pol_sigma70_r2"/>
</dbReference>
<dbReference type="Gene3D" id="1.10.1740.10">
    <property type="match status" value="1"/>
</dbReference>
<proteinExistence type="inferred from homology"/>
<keyword evidence="3" id="KW-0731">Sigma factor</keyword>
<dbReference type="Proteomes" id="UP001518925">
    <property type="component" value="Unassembled WGS sequence"/>
</dbReference>
<evidence type="ECO:0000259" key="5">
    <source>
        <dbReference type="Pfam" id="PF04542"/>
    </source>
</evidence>
<keyword evidence="8" id="KW-1185">Reference proteome</keyword>
<evidence type="ECO:0000256" key="4">
    <source>
        <dbReference type="ARBA" id="ARBA00023163"/>
    </source>
</evidence>
<dbReference type="InterPro" id="IPR036388">
    <property type="entry name" value="WH-like_DNA-bd_sf"/>
</dbReference>
<keyword evidence="4" id="KW-0804">Transcription</keyword>
<protein>
    <submittedName>
        <fullName evidence="7">Sigma-70 family RNA polymerase sigma factor</fullName>
    </submittedName>
</protein>
<dbReference type="InterPro" id="IPR014284">
    <property type="entry name" value="RNA_pol_sigma-70_dom"/>
</dbReference>
<dbReference type="Pfam" id="PF08281">
    <property type="entry name" value="Sigma70_r4_2"/>
    <property type="match status" value="1"/>
</dbReference>
<feature type="domain" description="RNA polymerase sigma factor 70 region 4 type 2" evidence="6">
    <location>
        <begin position="98"/>
        <end position="150"/>
    </location>
</feature>
<feature type="domain" description="RNA polymerase sigma-70 region 2" evidence="5">
    <location>
        <begin position="2"/>
        <end position="65"/>
    </location>
</feature>
<dbReference type="EMBL" id="JAFELM010000028">
    <property type="protein sequence ID" value="MBM6617924.1"/>
    <property type="molecule type" value="Genomic_DNA"/>
</dbReference>
<accession>A0ABS2DHK7</accession>
<dbReference type="CDD" id="cd06171">
    <property type="entry name" value="Sigma70_r4"/>
    <property type="match status" value="1"/>
</dbReference>
<keyword evidence="2" id="KW-0805">Transcription regulation</keyword>
<dbReference type="SUPFAM" id="SSF88946">
    <property type="entry name" value="Sigma2 domain of RNA polymerase sigma factors"/>
    <property type="match status" value="1"/>
</dbReference>
<dbReference type="InterPro" id="IPR013249">
    <property type="entry name" value="RNA_pol_sigma70_r4_t2"/>
</dbReference>
<dbReference type="SUPFAM" id="SSF88659">
    <property type="entry name" value="Sigma3 and sigma4 domains of RNA polymerase sigma factors"/>
    <property type="match status" value="1"/>
</dbReference>
<comment type="similarity">
    <text evidence="1">Belongs to the sigma-70 factor family. ECF subfamily.</text>
</comment>
<dbReference type="PANTHER" id="PTHR43133:SF60">
    <property type="entry name" value="RNA POLYMERASE SIGMA FACTOR SIGV"/>
    <property type="match status" value="1"/>
</dbReference>
<dbReference type="InterPro" id="IPR013325">
    <property type="entry name" value="RNA_pol_sigma_r2"/>
</dbReference>
<dbReference type="PANTHER" id="PTHR43133">
    <property type="entry name" value="RNA POLYMERASE ECF-TYPE SIGMA FACTO"/>
    <property type="match status" value="1"/>
</dbReference>
<gene>
    <name evidence="7" type="ORF">JR050_09610</name>
</gene>
<evidence type="ECO:0000313" key="7">
    <source>
        <dbReference type="EMBL" id="MBM6617924.1"/>
    </source>
</evidence>
<sequence>MIDAMGTKVMRLAFTYVKDEKISEDITQEVFLRCYKHIDQFRGDASIKTWIYTITANLCKDYLRSWSYRRLFTFERLDIESTSITSVLDYVLDTYEKRNLANAVLQLPIKYREVIILHYYEDYSVHEIKDILQLNEDTIRTRLRRAREKLKLHYSKERLD</sequence>
<evidence type="ECO:0000313" key="8">
    <source>
        <dbReference type="Proteomes" id="UP001518925"/>
    </source>
</evidence>
<reference evidence="7 8" key="1">
    <citation type="submission" date="2021-02" db="EMBL/GenBank/DDBJ databases">
        <title>Bacillus sp. RD4P76, an endophyte from a halophyte.</title>
        <authorList>
            <person name="Sun J.-Q."/>
        </authorList>
    </citation>
    <scope>NUCLEOTIDE SEQUENCE [LARGE SCALE GENOMIC DNA]</scope>
    <source>
        <strain evidence="7 8">RD4P76</strain>
    </source>
</reference>
<dbReference type="NCBIfam" id="TIGR02937">
    <property type="entry name" value="sigma70-ECF"/>
    <property type="match status" value="1"/>
</dbReference>
<evidence type="ECO:0000259" key="6">
    <source>
        <dbReference type="Pfam" id="PF08281"/>
    </source>
</evidence>
<evidence type="ECO:0000256" key="3">
    <source>
        <dbReference type="ARBA" id="ARBA00023082"/>
    </source>
</evidence>
<dbReference type="Gene3D" id="1.10.10.10">
    <property type="entry name" value="Winged helix-like DNA-binding domain superfamily/Winged helix DNA-binding domain"/>
    <property type="match status" value="1"/>
</dbReference>
<dbReference type="InterPro" id="IPR013324">
    <property type="entry name" value="RNA_pol_sigma_r3/r4-like"/>
</dbReference>
<organism evidence="7 8">
    <name type="scientific">Bacillus suaedaesalsae</name>
    <dbReference type="NCBI Taxonomy" id="2810349"/>
    <lineage>
        <taxon>Bacteria</taxon>
        <taxon>Bacillati</taxon>
        <taxon>Bacillota</taxon>
        <taxon>Bacilli</taxon>
        <taxon>Bacillales</taxon>
        <taxon>Bacillaceae</taxon>
        <taxon>Bacillus</taxon>
    </lineage>
</organism>
<dbReference type="InterPro" id="IPR039425">
    <property type="entry name" value="RNA_pol_sigma-70-like"/>
</dbReference>
<name>A0ABS2DHK7_9BACI</name>
<evidence type="ECO:0000256" key="1">
    <source>
        <dbReference type="ARBA" id="ARBA00010641"/>
    </source>
</evidence>